<proteinExistence type="predicted"/>
<dbReference type="EMBL" id="BGZN01000006">
    <property type="protein sequence ID" value="GBR73131.1"/>
    <property type="molecule type" value="Genomic_DNA"/>
</dbReference>
<name>A0A388TBM2_TERA1</name>
<gene>
    <name evidence="2" type="ORF">NO1_0565</name>
</gene>
<protein>
    <submittedName>
        <fullName evidence="2">Uncharacterized protein</fullName>
    </submittedName>
</protein>
<keyword evidence="3" id="KW-1185">Reference proteome</keyword>
<dbReference type="InterPro" id="IPR055731">
    <property type="entry name" value="Pam3_gp33-like"/>
</dbReference>
<evidence type="ECO:0000313" key="2">
    <source>
        <dbReference type="EMBL" id="GBR73131.1"/>
    </source>
</evidence>
<accession>A0A388TBM2</accession>
<dbReference type="Proteomes" id="UP000269352">
    <property type="component" value="Unassembled WGS sequence"/>
</dbReference>
<reference evidence="2 3" key="1">
    <citation type="journal article" date="2019" name="ISME J.">
        <title>Genome analyses of uncultured TG2/ZB3 bacteria in 'Margulisbacteria' specifically attached to ectosymbiotic spirochetes of protists in the termite gut.</title>
        <authorList>
            <person name="Utami Y.D."/>
            <person name="Kuwahara H."/>
            <person name="Igai K."/>
            <person name="Murakami T."/>
            <person name="Sugaya K."/>
            <person name="Morikawa T."/>
            <person name="Nagura Y."/>
            <person name="Yuki M."/>
            <person name="Deevong P."/>
            <person name="Inoue T."/>
            <person name="Kihara K."/>
            <person name="Lo N."/>
            <person name="Yamada A."/>
            <person name="Ohkuma M."/>
            <person name="Hongoh Y."/>
        </authorList>
    </citation>
    <scope>NUCLEOTIDE SEQUENCE [LARGE SCALE GENOMIC DNA]</scope>
    <source>
        <strain evidence="2">NkOx7-01</strain>
    </source>
</reference>
<dbReference type="Pfam" id="PF23984">
    <property type="entry name" value="DUF7307"/>
    <property type="match status" value="1"/>
</dbReference>
<evidence type="ECO:0000313" key="3">
    <source>
        <dbReference type="Proteomes" id="UP000269352"/>
    </source>
</evidence>
<feature type="coiled-coil region" evidence="1">
    <location>
        <begin position="1"/>
        <end position="47"/>
    </location>
</feature>
<keyword evidence="1" id="KW-0175">Coiled coil</keyword>
<evidence type="ECO:0000256" key="1">
    <source>
        <dbReference type="SAM" id="Coils"/>
    </source>
</evidence>
<dbReference type="AlphaFoldDB" id="A0A388TBM2"/>
<organism evidence="2 3">
    <name type="scientific">Termititenax aidoneus</name>
    <dbReference type="NCBI Taxonomy" id="2218524"/>
    <lineage>
        <taxon>Bacteria</taxon>
        <taxon>Bacillati</taxon>
        <taxon>Candidatus Margulisiibacteriota</taxon>
        <taxon>Candidatus Termititenacia</taxon>
        <taxon>Candidatus Termititenacales</taxon>
        <taxon>Candidatus Termititenacaceae</taxon>
        <taxon>Candidatus Termititenax</taxon>
    </lineage>
</organism>
<sequence>MEEVSVKNEIAEANYAQLGQQTIAEEILALQKEADQLDEALKARKEALMAAMLNSGIKTIRTENGVNFTVAKKENLKIKNVDAAWDFLESNNLALEFRKLDETKFKKMWPTHELIVAGEPTLYLSVR</sequence>
<comment type="caution">
    <text evidence="2">The sequence shown here is derived from an EMBL/GenBank/DDBJ whole genome shotgun (WGS) entry which is preliminary data.</text>
</comment>